<keyword evidence="1" id="KW-1133">Transmembrane helix</keyword>
<feature type="transmembrane region" description="Helical" evidence="1">
    <location>
        <begin position="145"/>
        <end position="163"/>
    </location>
</feature>
<feature type="transmembrane region" description="Helical" evidence="1">
    <location>
        <begin position="48"/>
        <end position="70"/>
    </location>
</feature>
<feature type="transmembrane region" description="Helical" evidence="1">
    <location>
        <begin position="82"/>
        <end position="105"/>
    </location>
</feature>
<organism evidence="2 3">
    <name type="scientific">Chrysochromulina tobinii</name>
    <dbReference type="NCBI Taxonomy" id="1460289"/>
    <lineage>
        <taxon>Eukaryota</taxon>
        <taxon>Haptista</taxon>
        <taxon>Haptophyta</taxon>
        <taxon>Prymnesiophyceae</taxon>
        <taxon>Prymnesiales</taxon>
        <taxon>Chrysochromulinaceae</taxon>
        <taxon>Chrysochromulina</taxon>
    </lineage>
</organism>
<reference evidence="3" key="1">
    <citation type="journal article" date="2015" name="PLoS Genet.">
        <title>Genome Sequence and Transcriptome Analyses of Chrysochromulina tobin: Metabolic Tools for Enhanced Algal Fitness in the Prominent Order Prymnesiales (Haptophyceae).</title>
        <authorList>
            <person name="Hovde B.T."/>
            <person name="Deodato C.R."/>
            <person name="Hunsperger H.M."/>
            <person name="Ryken S.A."/>
            <person name="Yost W."/>
            <person name="Jha R.K."/>
            <person name="Patterson J."/>
            <person name="Monnat R.J. Jr."/>
            <person name="Barlow S.B."/>
            <person name="Starkenburg S.R."/>
            <person name="Cattolico R.A."/>
        </authorList>
    </citation>
    <scope>NUCLEOTIDE SEQUENCE</scope>
    <source>
        <strain evidence="3">CCMP291</strain>
    </source>
</reference>
<dbReference type="PANTHER" id="PTHR32251">
    <property type="entry name" value="3-OXO-5-ALPHA-STEROID 4-DEHYDROGENASE"/>
    <property type="match status" value="1"/>
</dbReference>
<gene>
    <name evidence="2" type="ORF">Ctob_013810</name>
</gene>
<evidence type="ECO:0000313" key="3">
    <source>
        <dbReference type="Proteomes" id="UP000037460"/>
    </source>
</evidence>
<dbReference type="EMBL" id="JWZX01002798">
    <property type="protein sequence ID" value="KOO26811.1"/>
    <property type="molecule type" value="Genomic_DNA"/>
</dbReference>
<sequence>MALLTTVWGVRLTVNFALKGGFSGGEDYRWKEIRTWPGFDRGWEGFNFLFICGFQQLVILAFTSPAAAALRPDAPPLNWLDAVAAALFLLLVAGEAIADYQMFVFQTEKYRRIRVGEPLGPQYEPGFVQTGLWAYSRHPNYFCEVSLWWAFYLFSLAAGAPILNWTMSGPVFLTCLFTLPHASLDVAETLSSRKYAQYAEYQARVSRFFPMPPRPAGEVLKQLH</sequence>
<evidence type="ECO:0000313" key="2">
    <source>
        <dbReference type="EMBL" id="KOO26811.1"/>
    </source>
</evidence>
<keyword evidence="1" id="KW-0812">Transmembrane</keyword>
<dbReference type="Gene3D" id="1.20.120.1630">
    <property type="match status" value="1"/>
</dbReference>
<name>A0A0M0JJN6_9EUKA</name>
<dbReference type="AlphaFoldDB" id="A0A0M0JJN6"/>
<evidence type="ECO:0000256" key="1">
    <source>
        <dbReference type="SAM" id="Phobius"/>
    </source>
</evidence>
<accession>A0A0M0JJN6</accession>
<dbReference type="PANTHER" id="PTHR32251:SF23">
    <property type="entry name" value="3-OXO-5-ALPHA-STEROID 4-DEHYDROGENASE (DUF1295)"/>
    <property type="match status" value="1"/>
</dbReference>
<dbReference type="InterPro" id="IPR010721">
    <property type="entry name" value="UstE-like"/>
</dbReference>
<proteinExistence type="predicted"/>
<comment type="caution">
    <text evidence="2">The sequence shown here is derived from an EMBL/GenBank/DDBJ whole genome shotgun (WGS) entry which is preliminary data.</text>
</comment>
<dbReference type="Pfam" id="PF06966">
    <property type="entry name" value="DUF1295"/>
    <property type="match status" value="1"/>
</dbReference>
<dbReference type="GO" id="GO:0016020">
    <property type="term" value="C:membrane"/>
    <property type="evidence" value="ECO:0007669"/>
    <property type="project" value="TreeGrafter"/>
</dbReference>
<keyword evidence="3" id="KW-1185">Reference proteome</keyword>
<dbReference type="OrthoDB" id="201504at2759"/>
<protein>
    <submittedName>
        <fullName evidence="2">Integral membrane protein</fullName>
    </submittedName>
</protein>
<dbReference type="Proteomes" id="UP000037460">
    <property type="component" value="Unassembled WGS sequence"/>
</dbReference>
<keyword evidence="1" id="KW-0472">Membrane</keyword>